<proteinExistence type="predicted"/>
<sequence length="387" mass="44026">MASKYPEEGPITEGVEEDFNSHSTSGLDLTSVGKNPDHPGRILLVLQHLIAYAEATIKKRDVPGPLLPILSPYVMAWDNPQNVVTRLVNLGEPWKKYLLSPGWKDCGERDLTMLTRELLVPGIGVIQVAATTTETNVLMCNGRCITGSRTDPDCDPLFCKLLCWKQNIQDPRECNLEEWCLYSLDPEHDPLWDPKITVRRHRNLLPYCMRPFLIWMNYISHNPLTQQCIMMKTLNMLWRAQADDPSDVASLYPRVKVFKASHFDIFGSASGNREERVSWAKENSHRGGYSLLPSSDDEEEEMSEREELLCHINQCQQKLFYPGGTTDVLGMESNNWLAKFVNIKFPKGTKVILPDGRKFIACDPELKPLLQELKFLDRATSESSDSE</sequence>
<dbReference type="EMBL" id="MW349910">
    <property type="protein sequence ID" value="QYB17021.1"/>
    <property type="molecule type" value="Genomic_DNA"/>
</dbReference>
<feature type="region of interest" description="Disordered" evidence="1">
    <location>
        <begin position="1"/>
        <end position="33"/>
    </location>
</feature>
<protein>
    <submittedName>
        <fullName evidence="2">Bet protein</fullName>
    </submittedName>
</protein>
<evidence type="ECO:0000256" key="1">
    <source>
        <dbReference type="SAM" id="MobiDB-lite"/>
    </source>
</evidence>
<name>A0A8F8SIZ7_FFV</name>
<accession>A0A8F8SIZ7</accession>
<evidence type="ECO:0000313" key="2">
    <source>
        <dbReference type="EMBL" id="QYB17021.1"/>
    </source>
</evidence>
<gene>
    <name evidence="2" type="primary">bet</name>
</gene>
<reference evidence="2" key="1">
    <citation type="submission" date="2020-12" db="EMBL/GenBank/DDBJ databases">
        <authorList>
            <person name="Sumiyoshi A."/>
            <person name="Miyazawa T."/>
        </authorList>
    </citation>
    <scope>NUCLEOTIDE SEQUENCE</scope>
    <source>
        <strain evidence="2">NV138</strain>
    </source>
</reference>
<organismHost>
    <name type="scientific">Felis catus</name>
    <name type="common">Cat</name>
    <name type="synonym">Felis silvestris catus</name>
    <dbReference type="NCBI Taxonomy" id="9685"/>
</organismHost>
<organism evidence="2">
    <name type="scientific">Feline foamy virus</name>
    <name type="common">FFV</name>
    <name type="synonym">Feline syncytial virus</name>
    <dbReference type="NCBI Taxonomy" id="53182"/>
    <lineage>
        <taxon>Viruses</taxon>
        <taxon>Riboviria</taxon>
        <taxon>Pararnavirae</taxon>
        <taxon>Artverviricota</taxon>
        <taxon>Revtraviricetes</taxon>
        <taxon>Ortervirales</taxon>
        <taxon>Retroviridae</taxon>
        <taxon>Spumaretrovirinae</taxon>
        <taxon>Felispumavirus</taxon>
        <taxon>Felispumavirus felcat</taxon>
    </lineage>
</organism>